<dbReference type="InterPro" id="IPR051677">
    <property type="entry name" value="AfsR-DnrI-RedD_regulator"/>
</dbReference>
<comment type="similarity">
    <text evidence="1">Belongs to the AfsR/DnrI/RedD regulatory family.</text>
</comment>
<dbReference type="Pfam" id="PF03704">
    <property type="entry name" value="BTAD"/>
    <property type="match status" value="1"/>
</dbReference>
<dbReference type="RefSeq" id="WP_141634665.1">
    <property type="nucleotide sequence ID" value="NZ_VIGB01000003.1"/>
</dbReference>
<sequence>MGQILFRVLGPLEVESDGRRVPLGGARQRTILSMLLLSPDRIVSVENLVEAVWPAGAPATARNQVAICVAGLRKLFRISAGITDLIRTEPPGYLLALRGHELDTVTAERLAEAAREAARAGRTDEANALVERALELWRGPVLDGMTAHRIKVAAGRLDERRLELLEERAELQLQLGQHRTLAGELAALVQEHPLREQPRVQLMLAQYRSGRRAEALALFREGRRLMVEELGIEPGPALQTLQHLILQDSPELSRPDHRAGGIPSAPLPAQLLADVAAFTGRATELARLDRILEEDDATRPLTVAAITGVAGVGKTALAMHWANRVAVRFPDGQLFADLRGYDEQHDPLGPSGALDRFLRALGVPDSRLPQDLDAQAALYRSVLSGKRVLIVLDNVRSFAQVRPLLPGSGRCCVLVTSRDAVDDVTGDFAVQRVSLPTLSAEEAAVLLSRMAGAQRMAAEPEAAERLGILCDRLPLALRIAAARLVAKPHWSVRSLVDRLEDQRRRLDELSPGCGGVRAGFALSYRYLSPQTAQLYRRLGLLTTPDFASWVGAGLLETDLRQAESLIEQLVDAQLLEVVPGGSGSGTRYRFQDLLRLYAWERAQEEETASDRIGALRRAYGGWLALAEAAHRRLIGGPAPRLGSAPRTELPGDLVGELLKDPMAWFESERSAIVEVIGHAAREGRADVAWPLAMYASAFFETRNCLEDWGATAELAMAAARSAGDLLGEATMLRSLGSLAIYQRRYAEAEERLVPALRLFERVGDEMGHAQALRQLGLCARFRGNLEQAGDYCRRSLAVLREKGSVRDTVHVLGVLAQVEAERGNPQQAIELSSEAVVLSRDSGSRRAEAQSTFRLAEALLRADESRQAIVPGWRALALSRSDGDLVGQTHALRALGEAQWRCGQLTEAEQTLREAAELAEQTADRFLLGRLETDLACVAALRGEVVASVDYLELARARFDALGSRTWRARTERLLGALRGGFGGAAVTAERLTGLLRVPA</sequence>
<comment type="caution">
    <text evidence="8">The sequence shown here is derived from an EMBL/GenBank/DDBJ whole genome shotgun (WGS) entry which is preliminary data.</text>
</comment>
<dbReference type="InterPro" id="IPR011990">
    <property type="entry name" value="TPR-like_helical_dom_sf"/>
</dbReference>
<dbReference type="Pfam" id="PF00486">
    <property type="entry name" value="Trans_reg_C"/>
    <property type="match status" value="1"/>
</dbReference>
<dbReference type="SUPFAM" id="SSF48452">
    <property type="entry name" value="TPR-like"/>
    <property type="match status" value="2"/>
</dbReference>
<dbReference type="SUPFAM" id="SSF46894">
    <property type="entry name" value="C-terminal effector domain of the bipartite response regulators"/>
    <property type="match status" value="1"/>
</dbReference>
<accession>A0A540W6W3</accession>
<protein>
    <submittedName>
        <fullName evidence="8">Tetratricopeptide repeat protein</fullName>
    </submittedName>
</protein>
<keyword evidence="4 6" id="KW-0238">DNA-binding</keyword>
<dbReference type="GO" id="GO:0043531">
    <property type="term" value="F:ADP binding"/>
    <property type="evidence" value="ECO:0007669"/>
    <property type="project" value="InterPro"/>
</dbReference>
<keyword evidence="5" id="KW-0804">Transcription</keyword>
<evidence type="ECO:0000313" key="8">
    <source>
        <dbReference type="EMBL" id="TQF04074.1"/>
    </source>
</evidence>
<dbReference type="SMART" id="SM00862">
    <property type="entry name" value="Trans_reg_C"/>
    <property type="match status" value="1"/>
</dbReference>
<keyword evidence="9" id="KW-1185">Reference proteome</keyword>
<keyword evidence="2" id="KW-0902">Two-component regulatory system</keyword>
<dbReference type="GO" id="GO:0006355">
    <property type="term" value="P:regulation of DNA-templated transcription"/>
    <property type="evidence" value="ECO:0007669"/>
    <property type="project" value="InterPro"/>
</dbReference>
<dbReference type="EMBL" id="VIGB01000003">
    <property type="protein sequence ID" value="TQF04074.1"/>
    <property type="molecule type" value="Genomic_DNA"/>
</dbReference>
<dbReference type="CDD" id="cd15831">
    <property type="entry name" value="BTAD"/>
    <property type="match status" value="1"/>
</dbReference>
<dbReference type="Gene3D" id="1.25.40.10">
    <property type="entry name" value="Tetratricopeptide repeat domain"/>
    <property type="match status" value="3"/>
</dbReference>
<dbReference type="InterPro" id="IPR002182">
    <property type="entry name" value="NB-ARC"/>
</dbReference>
<reference evidence="8 9" key="1">
    <citation type="submission" date="2019-06" db="EMBL/GenBank/DDBJ databases">
        <title>Description of Kitasatospora acidophila sp. nov. isolated from pine grove soil, and reclassification of Streptomyces novaecaesareae to Kitasatospora novaeceasareae comb. nov.</title>
        <authorList>
            <person name="Kim M.J."/>
        </authorList>
    </citation>
    <scope>NUCLEOTIDE SEQUENCE [LARGE SCALE GENOMIC DNA]</scope>
    <source>
        <strain evidence="8 9">MMS16-CNU292</strain>
    </source>
</reference>
<dbReference type="SUPFAM" id="SSF52540">
    <property type="entry name" value="P-loop containing nucleoside triphosphate hydrolases"/>
    <property type="match status" value="1"/>
</dbReference>
<dbReference type="Proteomes" id="UP000319103">
    <property type="component" value="Unassembled WGS sequence"/>
</dbReference>
<feature type="DNA-binding region" description="OmpR/PhoB-type" evidence="6">
    <location>
        <begin position="1"/>
        <end position="97"/>
    </location>
</feature>
<dbReference type="InterPro" id="IPR027417">
    <property type="entry name" value="P-loop_NTPase"/>
</dbReference>
<dbReference type="Gene3D" id="3.40.50.300">
    <property type="entry name" value="P-loop containing nucleotide triphosphate hydrolases"/>
    <property type="match status" value="1"/>
</dbReference>
<dbReference type="AlphaFoldDB" id="A0A540W6W3"/>
<dbReference type="InterPro" id="IPR005158">
    <property type="entry name" value="BTAD"/>
</dbReference>
<dbReference type="PROSITE" id="PS51755">
    <property type="entry name" value="OMPR_PHOB"/>
    <property type="match status" value="1"/>
</dbReference>
<evidence type="ECO:0000313" key="9">
    <source>
        <dbReference type="Proteomes" id="UP000319103"/>
    </source>
</evidence>
<dbReference type="OrthoDB" id="7628974at2"/>
<evidence type="ECO:0000256" key="2">
    <source>
        <dbReference type="ARBA" id="ARBA00023012"/>
    </source>
</evidence>
<keyword evidence="3" id="KW-0805">Transcription regulation</keyword>
<evidence type="ECO:0000256" key="6">
    <source>
        <dbReference type="PROSITE-ProRule" id="PRU01091"/>
    </source>
</evidence>
<dbReference type="PRINTS" id="PR00364">
    <property type="entry name" value="DISEASERSIST"/>
</dbReference>
<evidence type="ECO:0000259" key="7">
    <source>
        <dbReference type="PROSITE" id="PS51755"/>
    </source>
</evidence>
<dbReference type="InterPro" id="IPR036388">
    <property type="entry name" value="WH-like_DNA-bd_sf"/>
</dbReference>
<dbReference type="GO" id="GO:0003677">
    <property type="term" value="F:DNA binding"/>
    <property type="evidence" value="ECO:0007669"/>
    <property type="project" value="UniProtKB-UniRule"/>
</dbReference>
<dbReference type="Gene3D" id="1.10.10.10">
    <property type="entry name" value="Winged helix-like DNA-binding domain superfamily/Winged helix DNA-binding domain"/>
    <property type="match status" value="1"/>
</dbReference>
<dbReference type="SMART" id="SM01043">
    <property type="entry name" value="BTAD"/>
    <property type="match status" value="1"/>
</dbReference>
<dbReference type="InterPro" id="IPR001867">
    <property type="entry name" value="OmpR/PhoB-type_DNA-bd"/>
</dbReference>
<dbReference type="InterPro" id="IPR016032">
    <property type="entry name" value="Sig_transdc_resp-reg_C-effctor"/>
</dbReference>
<name>A0A540W6W3_9ACTN</name>
<organism evidence="8 9">
    <name type="scientific">Kitasatospora acidiphila</name>
    <dbReference type="NCBI Taxonomy" id="2567942"/>
    <lineage>
        <taxon>Bacteria</taxon>
        <taxon>Bacillati</taxon>
        <taxon>Actinomycetota</taxon>
        <taxon>Actinomycetes</taxon>
        <taxon>Kitasatosporales</taxon>
        <taxon>Streptomycetaceae</taxon>
        <taxon>Kitasatospora</taxon>
    </lineage>
</organism>
<dbReference type="InterPro" id="IPR019734">
    <property type="entry name" value="TPR_rpt"/>
</dbReference>
<dbReference type="GO" id="GO:0000160">
    <property type="term" value="P:phosphorelay signal transduction system"/>
    <property type="evidence" value="ECO:0007669"/>
    <property type="project" value="UniProtKB-KW"/>
</dbReference>
<evidence type="ECO:0000256" key="1">
    <source>
        <dbReference type="ARBA" id="ARBA00005820"/>
    </source>
</evidence>
<evidence type="ECO:0000256" key="5">
    <source>
        <dbReference type="ARBA" id="ARBA00023163"/>
    </source>
</evidence>
<dbReference type="Pfam" id="PF13424">
    <property type="entry name" value="TPR_12"/>
    <property type="match status" value="1"/>
</dbReference>
<feature type="domain" description="OmpR/PhoB-type" evidence="7">
    <location>
        <begin position="1"/>
        <end position="97"/>
    </location>
</feature>
<dbReference type="Pfam" id="PF00931">
    <property type="entry name" value="NB-ARC"/>
    <property type="match status" value="1"/>
</dbReference>
<evidence type="ECO:0000256" key="3">
    <source>
        <dbReference type="ARBA" id="ARBA00023015"/>
    </source>
</evidence>
<dbReference type="PANTHER" id="PTHR35807">
    <property type="entry name" value="TRANSCRIPTIONAL REGULATOR REDD-RELATED"/>
    <property type="match status" value="1"/>
</dbReference>
<dbReference type="SMART" id="SM00028">
    <property type="entry name" value="TPR"/>
    <property type="match status" value="6"/>
</dbReference>
<evidence type="ECO:0000256" key="4">
    <source>
        <dbReference type="ARBA" id="ARBA00023125"/>
    </source>
</evidence>
<proteinExistence type="inferred from homology"/>
<dbReference type="PANTHER" id="PTHR35807:SF1">
    <property type="entry name" value="TRANSCRIPTIONAL REGULATOR REDD"/>
    <property type="match status" value="1"/>
</dbReference>
<gene>
    <name evidence="8" type="ORF">E6W39_19885</name>
</gene>